<evidence type="ECO:0000313" key="2">
    <source>
        <dbReference type="EMBL" id="GAA4243106.1"/>
    </source>
</evidence>
<evidence type="ECO:0000259" key="1">
    <source>
        <dbReference type="Pfam" id="PF00561"/>
    </source>
</evidence>
<dbReference type="Pfam" id="PF00561">
    <property type="entry name" value="Abhydrolase_1"/>
    <property type="match status" value="1"/>
</dbReference>
<dbReference type="InterPro" id="IPR050266">
    <property type="entry name" value="AB_hydrolase_sf"/>
</dbReference>
<dbReference type="InterPro" id="IPR000073">
    <property type="entry name" value="AB_hydrolase_1"/>
</dbReference>
<proteinExistence type="predicted"/>
<protein>
    <recommendedName>
        <fullName evidence="1">AB hydrolase-1 domain-containing protein</fullName>
    </recommendedName>
</protein>
<sequence length="287" mass="30095">MNPIDIPAPDGTGALRALRFGDGDRLILAAHGITASAMSFAAVARALPADWSLVALDLRGRGGSNHLPGPFGMDRHADDLAAAAKHLGAPVVLTGQSLGAYAALRAAARFPELFSRLVLIDGGLPLPVPTGIAPETLLEATVGPAVARLKMTFESQDAYVAFFRSHPALAESWNDDLDAYVRYDATGEPGTIRSRVNAEAVYADARDMILSAGQFGTDLAGLRMPATLLYAPRGMLGQEPGLLPEPVVAHWAATTELSARLIPDCNHYTILTDPAPARVAAETLTGS</sequence>
<organism evidence="2 3">
    <name type="scientific">Dactylosporangium darangshiense</name>
    <dbReference type="NCBI Taxonomy" id="579108"/>
    <lineage>
        <taxon>Bacteria</taxon>
        <taxon>Bacillati</taxon>
        <taxon>Actinomycetota</taxon>
        <taxon>Actinomycetes</taxon>
        <taxon>Micromonosporales</taxon>
        <taxon>Micromonosporaceae</taxon>
        <taxon>Dactylosporangium</taxon>
    </lineage>
</organism>
<keyword evidence="3" id="KW-1185">Reference proteome</keyword>
<dbReference type="PANTHER" id="PTHR43798:SF33">
    <property type="entry name" value="HYDROLASE, PUTATIVE (AFU_ORTHOLOGUE AFUA_2G14860)-RELATED"/>
    <property type="match status" value="1"/>
</dbReference>
<dbReference type="Proteomes" id="UP001500620">
    <property type="component" value="Unassembled WGS sequence"/>
</dbReference>
<dbReference type="EMBL" id="BAABAT010000001">
    <property type="protein sequence ID" value="GAA4243106.1"/>
    <property type="molecule type" value="Genomic_DNA"/>
</dbReference>
<comment type="caution">
    <text evidence="2">The sequence shown here is derived from an EMBL/GenBank/DDBJ whole genome shotgun (WGS) entry which is preliminary data.</text>
</comment>
<evidence type="ECO:0000313" key="3">
    <source>
        <dbReference type="Proteomes" id="UP001500620"/>
    </source>
</evidence>
<reference evidence="3" key="1">
    <citation type="journal article" date="2019" name="Int. J. Syst. Evol. Microbiol.">
        <title>The Global Catalogue of Microorganisms (GCM) 10K type strain sequencing project: providing services to taxonomists for standard genome sequencing and annotation.</title>
        <authorList>
            <consortium name="The Broad Institute Genomics Platform"/>
            <consortium name="The Broad Institute Genome Sequencing Center for Infectious Disease"/>
            <person name="Wu L."/>
            <person name="Ma J."/>
        </authorList>
    </citation>
    <scope>NUCLEOTIDE SEQUENCE [LARGE SCALE GENOMIC DNA]</scope>
    <source>
        <strain evidence="3">JCM 17441</strain>
    </source>
</reference>
<accession>A0ABP8CT42</accession>
<dbReference type="PANTHER" id="PTHR43798">
    <property type="entry name" value="MONOACYLGLYCEROL LIPASE"/>
    <property type="match status" value="1"/>
</dbReference>
<dbReference type="InterPro" id="IPR029058">
    <property type="entry name" value="AB_hydrolase_fold"/>
</dbReference>
<gene>
    <name evidence="2" type="ORF">GCM10022255_000780</name>
</gene>
<name>A0ABP8CT42_9ACTN</name>
<dbReference type="RefSeq" id="WP_345119927.1">
    <property type="nucleotide sequence ID" value="NZ_BAABAT010000001.1"/>
</dbReference>
<dbReference type="SUPFAM" id="SSF53474">
    <property type="entry name" value="alpha/beta-Hydrolases"/>
    <property type="match status" value="1"/>
</dbReference>
<dbReference type="PRINTS" id="PR00111">
    <property type="entry name" value="ABHYDROLASE"/>
</dbReference>
<dbReference type="Gene3D" id="3.40.50.1820">
    <property type="entry name" value="alpha/beta hydrolase"/>
    <property type="match status" value="1"/>
</dbReference>
<feature type="domain" description="AB hydrolase-1" evidence="1">
    <location>
        <begin position="27"/>
        <end position="165"/>
    </location>
</feature>